<dbReference type="HAMAP" id="MF_00298">
    <property type="entry name" value="Nudix_RppH"/>
    <property type="match status" value="1"/>
</dbReference>
<dbReference type="CDD" id="cd03671">
    <property type="entry name" value="NUDIX_Ap4A_hydrolase_plant_like"/>
    <property type="match status" value="1"/>
</dbReference>
<dbReference type="GO" id="GO:0046872">
    <property type="term" value="F:metal ion binding"/>
    <property type="evidence" value="ECO:0007669"/>
    <property type="project" value="UniProtKB-KW"/>
</dbReference>
<comment type="caution">
    <text evidence="9">The sequence shown here is derived from an EMBL/GenBank/DDBJ whole genome shotgun (WGS) entry which is preliminary data.</text>
</comment>
<dbReference type="GO" id="GO:0019693">
    <property type="term" value="P:ribose phosphate metabolic process"/>
    <property type="evidence" value="ECO:0007669"/>
    <property type="project" value="TreeGrafter"/>
</dbReference>
<comment type="cofactor">
    <cofactor evidence="1">
        <name>Mn(2+)</name>
        <dbReference type="ChEBI" id="CHEBI:29035"/>
    </cofactor>
</comment>
<organism evidence="9 10">
    <name type="scientific">Deinandra increscens subsp. villosa</name>
    <dbReference type="NCBI Taxonomy" id="3103831"/>
    <lineage>
        <taxon>Eukaryota</taxon>
        <taxon>Viridiplantae</taxon>
        <taxon>Streptophyta</taxon>
        <taxon>Embryophyta</taxon>
        <taxon>Tracheophyta</taxon>
        <taxon>Spermatophyta</taxon>
        <taxon>Magnoliopsida</taxon>
        <taxon>eudicotyledons</taxon>
        <taxon>Gunneridae</taxon>
        <taxon>Pentapetalae</taxon>
        <taxon>asterids</taxon>
        <taxon>campanulids</taxon>
        <taxon>Asterales</taxon>
        <taxon>Asteraceae</taxon>
        <taxon>Asteroideae</taxon>
        <taxon>Heliantheae alliance</taxon>
        <taxon>Madieae</taxon>
        <taxon>Madiinae</taxon>
        <taxon>Deinandra</taxon>
    </lineage>
</organism>
<dbReference type="PANTHER" id="PTHR11839:SF22">
    <property type="entry name" value="NUDIX HYDROLASE 26, CHLOROPLASTIC"/>
    <property type="match status" value="1"/>
</dbReference>
<dbReference type="AlphaFoldDB" id="A0AAP0DL94"/>
<name>A0AAP0DL94_9ASTR</name>
<sequence>MVLATKKETTLLEKSLMATTCRYSFFLSNPPLTQLLANPILSLPKPPPISHKFTQLPLTSPNRHRLVATAVSPSSSMEAPPNGYRRNVGICLINSSKKIFSASRLDIPEAWQMPQGGIDEGEDPRAAAVRELREETGVTSAEILMEAPHWLTYDFPPHVREKLNRRWGSNWKGQAQKWFLFKFTGKDEEINLLGDGTEKPEFGEWSWMSPEQVVDRAVDFKKPVYKEVIDAFSPHLQ</sequence>
<evidence type="ECO:0000313" key="9">
    <source>
        <dbReference type="EMBL" id="KAK9075093.1"/>
    </source>
</evidence>
<accession>A0AAP0DL94</accession>
<reference evidence="9 10" key="1">
    <citation type="submission" date="2024-04" db="EMBL/GenBank/DDBJ databases">
        <title>The reference genome of an endangered Asteraceae, Deinandra increscens subsp. villosa, native to the Central Coast of California.</title>
        <authorList>
            <person name="Guilliams M."/>
            <person name="Hasenstab-Lehman K."/>
            <person name="Meyer R."/>
            <person name="Mcevoy S."/>
        </authorList>
    </citation>
    <scope>NUCLEOTIDE SEQUENCE [LARGE SCALE GENOMIC DNA]</scope>
    <source>
        <tissue evidence="9">Leaf</tissue>
    </source>
</reference>
<dbReference type="GO" id="GO:0006753">
    <property type="term" value="P:nucleoside phosphate metabolic process"/>
    <property type="evidence" value="ECO:0007669"/>
    <property type="project" value="TreeGrafter"/>
</dbReference>
<keyword evidence="5" id="KW-0460">Magnesium</keyword>
<dbReference type="PROSITE" id="PS51462">
    <property type="entry name" value="NUDIX"/>
    <property type="match status" value="1"/>
</dbReference>
<keyword evidence="3" id="KW-0479">Metal-binding</keyword>
<dbReference type="InterPro" id="IPR020084">
    <property type="entry name" value="NUDIX_hydrolase_CS"/>
</dbReference>
<gene>
    <name evidence="9" type="ORF">SSX86_003412</name>
</gene>
<evidence type="ECO:0000313" key="10">
    <source>
        <dbReference type="Proteomes" id="UP001408789"/>
    </source>
</evidence>
<dbReference type="PROSITE" id="PS00893">
    <property type="entry name" value="NUDIX_BOX"/>
    <property type="match status" value="1"/>
</dbReference>
<evidence type="ECO:0000256" key="3">
    <source>
        <dbReference type="ARBA" id="ARBA00022723"/>
    </source>
</evidence>
<evidence type="ECO:0000256" key="7">
    <source>
        <dbReference type="RuleBase" id="RU003476"/>
    </source>
</evidence>
<dbReference type="InterPro" id="IPR000086">
    <property type="entry name" value="NUDIX_hydrolase_dom"/>
</dbReference>
<dbReference type="Proteomes" id="UP001408789">
    <property type="component" value="Unassembled WGS sequence"/>
</dbReference>
<feature type="domain" description="Nudix hydrolase" evidence="8">
    <location>
        <begin position="83"/>
        <end position="230"/>
    </location>
</feature>
<dbReference type="FunFam" id="3.90.79.10:FF:000032">
    <property type="entry name" value="Nudix hydrolase 25"/>
    <property type="match status" value="1"/>
</dbReference>
<dbReference type="PRINTS" id="PR00502">
    <property type="entry name" value="NUDIXFAMILY"/>
</dbReference>
<dbReference type="GO" id="GO:0008893">
    <property type="term" value="F:guanosine-3',5'-bis(diphosphate) 3'-diphosphatase activity"/>
    <property type="evidence" value="ECO:0007669"/>
    <property type="project" value="TreeGrafter"/>
</dbReference>
<evidence type="ECO:0000256" key="1">
    <source>
        <dbReference type="ARBA" id="ARBA00001936"/>
    </source>
</evidence>
<keyword evidence="4 7" id="KW-0378">Hydrolase</keyword>
<dbReference type="NCBIfam" id="NF001936">
    <property type="entry name" value="PRK00714.1-3"/>
    <property type="match status" value="1"/>
</dbReference>
<dbReference type="InterPro" id="IPR015797">
    <property type="entry name" value="NUDIX_hydrolase-like_dom_sf"/>
</dbReference>
<evidence type="ECO:0000256" key="6">
    <source>
        <dbReference type="ARBA" id="ARBA00023211"/>
    </source>
</evidence>
<dbReference type="GO" id="GO:0009507">
    <property type="term" value="C:chloroplast"/>
    <property type="evidence" value="ECO:0007669"/>
    <property type="project" value="TreeGrafter"/>
</dbReference>
<keyword evidence="6" id="KW-0464">Manganese</keyword>
<protein>
    <recommendedName>
        <fullName evidence="8">Nudix hydrolase domain-containing protein</fullName>
    </recommendedName>
</protein>
<proteinExistence type="inferred from homology"/>
<evidence type="ECO:0000256" key="4">
    <source>
        <dbReference type="ARBA" id="ARBA00022801"/>
    </source>
</evidence>
<dbReference type="Gene3D" id="3.90.79.10">
    <property type="entry name" value="Nucleoside Triphosphate Pyrophosphohydrolase"/>
    <property type="match status" value="1"/>
</dbReference>
<dbReference type="Pfam" id="PF00293">
    <property type="entry name" value="NUDIX"/>
    <property type="match status" value="1"/>
</dbReference>
<comment type="similarity">
    <text evidence="2 7">Belongs to the Nudix hydrolase family.</text>
</comment>
<evidence type="ECO:0000256" key="5">
    <source>
        <dbReference type="ARBA" id="ARBA00022842"/>
    </source>
</evidence>
<dbReference type="PANTHER" id="PTHR11839">
    <property type="entry name" value="UDP/ADP-SUGAR PYROPHOSPHATASE"/>
    <property type="match status" value="1"/>
</dbReference>
<evidence type="ECO:0000259" key="8">
    <source>
        <dbReference type="PROSITE" id="PS51462"/>
    </source>
</evidence>
<dbReference type="EMBL" id="JBCNJP010000007">
    <property type="protein sequence ID" value="KAK9075093.1"/>
    <property type="molecule type" value="Genomic_DNA"/>
</dbReference>
<keyword evidence="10" id="KW-1185">Reference proteome</keyword>
<dbReference type="InterPro" id="IPR022927">
    <property type="entry name" value="RppH"/>
</dbReference>
<evidence type="ECO:0000256" key="2">
    <source>
        <dbReference type="ARBA" id="ARBA00005582"/>
    </source>
</evidence>
<dbReference type="NCBIfam" id="NF001938">
    <property type="entry name" value="PRK00714.1-5"/>
    <property type="match status" value="1"/>
</dbReference>
<dbReference type="InterPro" id="IPR020476">
    <property type="entry name" value="Nudix_hydrolase"/>
</dbReference>
<dbReference type="GO" id="GO:0034432">
    <property type="term" value="F:bis(5'-adenosyl)-pentaphosphatase activity"/>
    <property type="evidence" value="ECO:0007669"/>
    <property type="project" value="TreeGrafter"/>
</dbReference>
<dbReference type="SUPFAM" id="SSF55811">
    <property type="entry name" value="Nudix"/>
    <property type="match status" value="1"/>
</dbReference>